<evidence type="ECO:0000313" key="3">
    <source>
        <dbReference type="Proteomes" id="UP000800035"/>
    </source>
</evidence>
<organism evidence="2 3">
    <name type="scientific">Byssothecium circinans</name>
    <dbReference type="NCBI Taxonomy" id="147558"/>
    <lineage>
        <taxon>Eukaryota</taxon>
        <taxon>Fungi</taxon>
        <taxon>Dikarya</taxon>
        <taxon>Ascomycota</taxon>
        <taxon>Pezizomycotina</taxon>
        <taxon>Dothideomycetes</taxon>
        <taxon>Pleosporomycetidae</taxon>
        <taxon>Pleosporales</taxon>
        <taxon>Massarineae</taxon>
        <taxon>Massarinaceae</taxon>
        <taxon>Byssothecium</taxon>
    </lineage>
</organism>
<sequence>MAALRTDSSDSTSIYIIDLHQTTNFINYQRSSILCFRSEYSQLHQVTMVGSNTIPFSGATTPVTQPTTRSNSVHEGSAAQKHSVKKLWKDIKHAVAEHHQSVNAAYLSYYGQGASAPRHS</sequence>
<name>A0A6A5UP37_9PLEO</name>
<protein>
    <submittedName>
        <fullName evidence="2">Uncharacterized protein</fullName>
    </submittedName>
</protein>
<evidence type="ECO:0000256" key="1">
    <source>
        <dbReference type="SAM" id="MobiDB-lite"/>
    </source>
</evidence>
<reference evidence="2" key="1">
    <citation type="journal article" date="2020" name="Stud. Mycol.">
        <title>101 Dothideomycetes genomes: a test case for predicting lifestyles and emergence of pathogens.</title>
        <authorList>
            <person name="Haridas S."/>
            <person name="Albert R."/>
            <person name="Binder M."/>
            <person name="Bloem J."/>
            <person name="Labutti K."/>
            <person name="Salamov A."/>
            <person name="Andreopoulos B."/>
            <person name="Baker S."/>
            <person name="Barry K."/>
            <person name="Bills G."/>
            <person name="Bluhm B."/>
            <person name="Cannon C."/>
            <person name="Castanera R."/>
            <person name="Culley D."/>
            <person name="Daum C."/>
            <person name="Ezra D."/>
            <person name="Gonzalez J."/>
            <person name="Henrissat B."/>
            <person name="Kuo A."/>
            <person name="Liang C."/>
            <person name="Lipzen A."/>
            <person name="Lutzoni F."/>
            <person name="Magnuson J."/>
            <person name="Mondo S."/>
            <person name="Nolan M."/>
            <person name="Ohm R."/>
            <person name="Pangilinan J."/>
            <person name="Park H.-J."/>
            <person name="Ramirez L."/>
            <person name="Alfaro M."/>
            <person name="Sun H."/>
            <person name="Tritt A."/>
            <person name="Yoshinaga Y."/>
            <person name="Zwiers L.-H."/>
            <person name="Turgeon B."/>
            <person name="Goodwin S."/>
            <person name="Spatafora J."/>
            <person name="Crous P."/>
            <person name="Grigoriev I."/>
        </authorList>
    </citation>
    <scope>NUCLEOTIDE SEQUENCE</scope>
    <source>
        <strain evidence="2">CBS 675.92</strain>
    </source>
</reference>
<accession>A0A6A5UP37</accession>
<feature type="compositionally biased region" description="Polar residues" evidence="1">
    <location>
        <begin position="57"/>
        <end position="74"/>
    </location>
</feature>
<dbReference type="OrthoDB" id="3494771at2759"/>
<feature type="region of interest" description="Disordered" evidence="1">
    <location>
        <begin position="57"/>
        <end position="81"/>
    </location>
</feature>
<dbReference type="Proteomes" id="UP000800035">
    <property type="component" value="Unassembled WGS sequence"/>
</dbReference>
<dbReference type="AlphaFoldDB" id="A0A6A5UP37"/>
<gene>
    <name evidence="2" type="ORF">CC80DRAFT_588325</name>
</gene>
<proteinExistence type="predicted"/>
<evidence type="ECO:0000313" key="2">
    <source>
        <dbReference type="EMBL" id="KAF1962827.1"/>
    </source>
</evidence>
<keyword evidence="3" id="KW-1185">Reference proteome</keyword>
<dbReference type="EMBL" id="ML976978">
    <property type="protein sequence ID" value="KAF1962827.1"/>
    <property type="molecule type" value="Genomic_DNA"/>
</dbReference>